<evidence type="ECO:0000313" key="8">
    <source>
        <dbReference type="Proteomes" id="UP000251314"/>
    </source>
</evidence>
<evidence type="ECO:0000313" key="3">
    <source>
        <dbReference type="EMBL" id="KAG2921038.1"/>
    </source>
</evidence>
<dbReference type="EMBL" id="RCMV01000610">
    <property type="protein sequence ID" value="KAG3214771.1"/>
    <property type="molecule type" value="Genomic_DNA"/>
</dbReference>
<reference evidence="7 8" key="1">
    <citation type="submission" date="2018-01" db="EMBL/GenBank/DDBJ databases">
        <title>Draft genome of the strawberry crown rot pathogen Phytophthora cactorum.</title>
        <authorList>
            <person name="Armitage A.D."/>
            <person name="Lysoe E."/>
            <person name="Nellist C.F."/>
            <person name="Harrison R.J."/>
            <person name="Brurberg M.B."/>
        </authorList>
    </citation>
    <scope>NUCLEOTIDE SEQUENCE [LARGE SCALE GENOMIC DNA]</scope>
    <source>
        <strain evidence="7 8">10300</strain>
    </source>
</reference>
<gene>
    <name evidence="7" type="ORF">PC110_g12234</name>
    <name evidence="2" type="ORF">PC113_g15487</name>
    <name evidence="4" type="ORF">PC115_g4200</name>
    <name evidence="3" type="ORF">PC117_g16362</name>
    <name evidence="5" type="ORF">PC118_g22088</name>
    <name evidence="6" type="ORF">PC129_g14325</name>
</gene>
<sequence>MSGQGREGGHQPAAGGGQGVQPAAPQAGGQSAGERRLTGSNKPPKYEEDGRFDLYKAMMRSYLTQRQCWHVVTGVETRDDNDADLKRQFDERDELARDAILRGVLTKDAVRMCNYNYTHELWEALEQEKTKRAFSNGLLLRKKIYSYTYTPEMNMETYLDDMEMMRRQLRSLNDPITDDEMVKIILQGAAFEYRGVVRIFDKDVRDGNIPSLSEVLKTLRSEAELDNQRKVVVTTKTEPARILQMQEQPSNNNKR</sequence>
<dbReference type="Proteomes" id="UP000774804">
    <property type="component" value="Unassembled WGS sequence"/>
</dbReference>
<reference evidence="2" key="2">
    <citation type="submission" date="2018-10" db="EMBL/GenBank/DDBJ databases">
        <title>Effector identification in a new, highly contiguous assembly of the strawberry crown rot pathogen Phytophthora cactorum.</title>
        <authorList>
            <person name="Armitage A.D."/>
            <person name="Nellist C.F."/>
            <person name="Bates H."/>
            <person name="Vickerstaff R.J."/>
            <person name="Harrison R.J."/>
        </authorList>
    </citation>
    <scope>NUCLEOTIDE SEQUENCE</scope>
    <source>
        <strain evidence="2">15-7</strain>
        <strain evidence="4">4032</strain>
        <strain evidence="3">4040</strain>
        <strain evidence="5">P415</strain>
        <strain evidence="6">P421</strain>
    </source>
</reference>
<dbReference type="Proteomes" id="UP000760860">
    <property type="component" value="Unassembled WGS sequence"/>
</dbReference>
<dbReference type="Proteomes" id="UP000735874">
    <property type="component" value="Unassembled WGS sequence"/>
</dbReference>
<evidence type="ECO:0000313" key="6">
    <source>
        <dbReference type="EMBL" id="KAG3214771.1"/>
    </source>
</evidence>
<dbReference type="EMBL" id="RCML01001639">
    <property type="protein sequence ID" value="KAG2961218.1"/>
    <property type="molecule type" value="Genomic_DNA"/>
</dbReference>
<dbReference type="Proteomes" id="UP000251314">
    <property type="component" value="Unassembled WGS sequence"/>
</dbReference>
<evidence type="ECO:0000313" key="7">
    <source>
        <dbReference type="EMBL" id="RAW31405.1"/>
    </source>
</evidence>
<organism evidence="7 8">
    <name type="scientific">Phytophthora cactorum</name>
    <dbReference type="NCBI Taxonomy" id="29920"/>
    <lineage>
        <taxon>Eukaryota</taxon>
        <taxon>Sar</taxon>
        <taxon>Stramenopiles</taxon>
        <taxon>Oomycota</taxon>
        <taxon>Peronosporomycetes</taxon>
        <taxon>Peronosporales</taxon>
        <taxon>Peronosporaceae</taxon>
        <taxon>Phytophthora</taxon>
    </lineage>
</organism>
<dbReference type="Proteomes" id="UP000736787">
    <property type="component" value="Unassembled WGS sequence"/>
</dbReference>
<dbReference type="EMBL" id="RCMK01000577">
    <property type="protein sequence ID" value="KAG2921038.1"/>
    <property type="molecule type" value="Genomic_DNA"/>
</dbReference>
<dbReference type="EMBL" id="MJFZ01000323">
    <property type="protein sequence ID" value="RAW31405.1"/>
    <property type="molecule type" value="Genomic_DNA"/>
</dbReference>
<dbReference type="EMBL" id="RCMG01000574">
    <property type="protein sequence ID" value="KAG2851918.1"/>
    <property type="molecule type" value="Genomic_DNA"/>
</dbReference>
<keyword evidence="8" id="KW-1185">Reference proteome</keyword>
<name>A0A329S3W8_9STRA</name>
<protein>
    <recommendedName>
        <fullName evidence="9">DUF4219 domain-containing protein</fullName>
    </recommendedName>
</protein>
<evidence type="ECO:0000256" key="1">
    <source>
        <dbReference type="SAM" id="MobiDB-lite"/>
    </source>
</evidence>
<evidence type="ECO:0008006" key="9">
    <source>
        <dbReference type="Google" id="ProtNLM"/>
    </source>
</evidence>
<feature type="region of interest" description="Disordered" evidence="1">
    <location>
        <begin position="1"/>
        <end position="48"/>
    </location>
</feature>
<evidence type="ECO:0000313" key="5">
    <source>
        <dbReference type="EMBL" id="KAG2961218.1"/>
    </source>
</evidence>
<dbReference type="OrthoDB" id="111953at2759"/>
<comment type="caution">
    <text evidence="7">The sequence shown here is derived from an EMBL/GenBank/DDBJ whole genome shotgun (WGS) entry which is preliminary data.</text>
</comment>
<dbReference type="STRING" id="29920.A0A329S3W8"/>
<dbReference type="VEuPathDB" id="FungiDB:PC110_g12234"/>
<evidence type="ECO:0000313" key="2">
    <source>
        <dbReference type="EMBL" id="KAG2851918.1"/>
    </source>
</evidence>
<proteinExistence type="predicted"/>
<feature type="compositionally biased region" description="Low complexity" evidence="1">
    <location>
        <begin position="20"/>
        <end position="29"/>
    </location>
</feature>
<dbReference type="Pfam" id="PF14223">
    <property type="entry name" value="Retrotran_gag_2"/>
    <property type="match status" value="1"/>
</dbReference>
<dbReference type="AlphaFoldDB" id="A0A329S3W8"/>
<dbReference type="EMBL" id="RCMI01000077">
    <property type="protein sequence ID" value="KAG2937478.1"/>
    <property type="molecule type" value="Genomic_DNA"/>
</dbReference>
<evidence type="ECO:0000313" key="4">
    <source>
        <dbReference type="EMBL" id="KAG2937478.1"/>
    </source>
</evidence>
<accession>A0A329S3W8</accession>
<dbReference type="Proteomes" id="UP000697107">
    <property type="component" value="Unassembled WGS sequence"/>
</dbReference>